<dbReference type="OrthoDB" id="436461at2"/>
<evidence type="ECO:0000313" key="2">
    <source>
        <dbReference type="EMBL" id="ATF27139.1"/>
    </source>
</evidence>
<feature type="domain" description="Putative endonuclease Z1" evidence="1">
    <location>
        <begin position="300"/>
        <end position="513"/>
    </location>
</feature>
<dbReference type="InterPro" id="IPR018310">
    <property type="entry name" value="Put_endonuclease_Z1-dom"/>
</dbReference>
<dbReference type="STRING" id="2756.BFR44_03510"/>
<gene>
    <name evidence="2" type="ORF">CNY62_12600</name>
</gene>
<protein>
    <recommendedName>
        <fullName evidence="1">Putative endonuclease Z1 domain-containing protein</fullName>
    </recommendedName>
</protein>
<dbReference type="SUPFAM" id="SSF52540">
    <property type="entry name" value="P-loop containing nucleoside triphosphate hydrolases"/>
    <property type="match status" value="1"/>
</dbReference>
<dbReference type="Proteomes" id="UP000243591">
    <property type="component" value="Chromosome"/>
</dbReference>
<dbReference type="KEGG" id="bths:CNY62_12600"/>
<dbReference type="Pfam" id="PF10593">
    <property type="entry name" value="Z1"/>
    <property type="match status" value="1"/>
</dbReference>
<dbReference type="RefSeq" id="WP_069125602.1">
    <property type="nucleotide sequence ID" value="NZ_CP023483.1"/>
</dbReference>
<dbReference type="EMBL" id="CP023483">
    <property type="protein sequence ID" value="ATF27139.1"/>
    <property type="molecule type" value="Genomic_DNA"/>
</dbReference>
<evidence type="ECO:0000259" key="1">
    <source>
        <dbReference type="Pfam" id="PF10593"/>
    </source>
</evidence>
<evidence type="ECO:0000313" key="3">
    <source>
        <dbReference type="Proteomes" id="UP000243591"/>
    </source>
</evidence>
<reference evidence="2 3" key="1">
    <citation type="submission" date="2017-09" db="EMBL/GenBank/DDBJ databases">
        <title>Complete Genome Sequences of Two Strains of the Meat Spoilage Bacterium Brochothrix thermosphacta Isolated from Ground Chicken.</title>
        <authorList>
            <person name="Paoli G.C."/>
            <person name="Wijey C."/>
            <person name="Chen C.-Y."/>
            <person name="Nguyen L."/>
            <person name="Yan X."/>
            <person name="Irwin P.L."/>
        </authorList>
    </citation>
    <scope>NUCLEOTIDE SEQUENCE [LARGE SCALE GENOMIC DNA]</scope>
    <source>
        <strain evidence="2 3">BI</strain>
    </source>
</reference>
<accession>A0A1D2LAA9</accession>
<keyword evidence="3" id="KW-1185">Reference proteome</keyword>
<proteinExistence type="predicted"/>
<dbReference type="InterPro" id="IPR027417">
    <property type="entry name" value="P-loop_NTPase"/>
</dbReference>
<dbReference type="AlphaFoldDB" id="A0A1D2LAA9"/>
<sequence length="730" mass="84028">MQLTNKIKTALFFTALKQRNSYHSVEENLMKQTIKQLLEKPTTFKKPGMLLGEVQSGKTRAFIGVMGLAYDNGIDVVILLTKNSNALARQTKQRLESEFEESITHDKLAIYDITAMPQQLVKYELAKKLALVVKKEKNNLQRLDTLLFEHYPELSNKRILVIDDEADYASVSYEQNREKNRVELRVIANQIDEIRGKISQLLYLQVTATPYSLYLQPDDEITAGFNGYQPKRPAFTTILPTHDKYVGGELYFEKAKEKNHLASYLYHEITKAEIEIFKKSDKRRVKIDFLLTGERYQGIRSALINFIVGGKLRNLQQQEQQHYPEKYAFLMHTMTTKAAHQWQADIVKNLAKQLTIAMTEKPELFEALILQAYTDLERSLEKIDAIPTFPTVLMAVKQALVNEELLIEVVNSEKDVELLLDKSGQLKHRTPLNFFIGGQILDRGITIDNLIGFYYGRNPQKFQQDTVLQHSRMYGARPLIDIAVTRFYTTQTIYDVMEQMYYFDADLRQAIISGSNQQGVVFIQKDDNNQIIPCSPNKLLLSNIQMLKAHRRLLPIGFQTIPKSYLAPLVKKLDIFIADLRKRAVAVDEDDNRSFLVKVEDVETILEQIVATYAVKDAHPWDSRHFISALLYMSRETKSADKGLVWLVLRENRNMSRIRKSNQHYEDAPDTSHDELAEARALATDIPALILLRQNGEEKQGWKGGAFYWPVLITPADFKTTVYSKNTYPK</sequence>
<name>A0A1D2LAA9_BROTH</name>
<organism evidence="2 3">
    <name type="scientific">Brochothrix thermosphacta</name>
    <name type="common">Microbacterium thermosphactum</name>
    <dbReference type="NCBI Taxonomy" id="2756"/>
    <lineage>
        <taxon>Bacteria</taxon>
        <taxon>Bacillati</taxon>
        <taxon>Bacillota</taxon>
        <taxon>Bacilli</taxon>
        <taxon>Bacillales</taxon>
        <taxon>Listeriaceae</taxon>
        <taxon>Brochothrix</taxon>
    </lineage>
</organism>